<keyword evidence="2" id="KW-0472">Membrane</keyword>
<evidence type="ECO:0000313" key="3">
    <source>
        <dbReference type="EMBL" id="GHH64274.1"/>
    </source>
</evidence>
<dbReference type="AlphaFoldDB" id="A0A919FFQ1"/>
<accession>A0A919FFQ1</accession>
<feature type="transmembrane region" description="Helical" evidence="2">
    <location>
        <begin position="49"/>
        <end position="72"/>
    </location>
</feature>
<evidence type="ECO:0000313" key="4">
    <source>
        <dbReference type="Proteomes" id="UP000617734"/>
    </source>
</evidence>
<gene>
    <name evidence="3" type="ORF">GCM10018781_15070</name>
</gene>
<comment type="caution">
    <text evidence="3">The sequence shown here is derived from an EMBL/GenBank/DDBJ whole genome shotgun (WGS) entry which is preliminary data.</text>
</comment>
<evidence type="ECO:0000256" key="1">
    <source>
        <dbReference type="SAM" id="MobiDB-lite"/>
    </source>
</evidence>
<dbReference type="Proteomes" id="UP000617734">
    <property type="component" value="Unassembled WGS sequence"/>
</dbReference>
<dbReference type="GeneID" id="95352001"/>
<dbReference type="RefSeq" id="WP_190209996.1">
    <property type="nucleotide sequence ID" value="NZ_BNBO01000005.1"/>
</dbReference>
<dbReference type="EMBL" id="BNBO01000005">
    <property type="protein sequence ID" value="GHH64274.1"/>
    <property type="molecule type" value="Genomic_DNA"/>
</dbReference>
<reference evidence="3" key="2">
    <citation type="submission" date="2020-09" db="EMBL/GenBank/DDBJ databases">
        <authorList>
            <person name="Sun Q."/>
            <person name="Ohkuma M."/>
        </authorList>
    </citation>
    <scope>NUCLEOTIDE SEQUENCE</scope>
    <source>
        <strain evidence="3">JCM 4646</strain>
    </source>
</reference>
<protein>
    <submittedName>
        <fullName evidence="3">Uncharacterized protein</fullName>
    </submittedName>
</protein>
<name>A0A919FFQ1_9ACTN</name>
<keyword evidence="2" id="KW-0812">Transmembrane</keyword>
<evidence type="ECO:0000256" key="2">
    <source>
        <dbReference type="SAM" id="Phobius"/>
    </source>
</evidence>
<keyword evidence="4" id="KW-1185">Reference proteome</keyword>
<proteinExistence type="predicted"/>
<keyword evidence="2" id="KW-1133">Transmembrane helix</keyword>
<sequence length="256" mass="27225">MTTPPRTGTGYGGFPAQQTSAPGYGHPAPPPAQPASEGRRGNLRRNAGWAFVGAALASVVWTAVVLAVPGMITTKGSPLGLRGYQAVDDLCAKAKLVKFSQIYRKPDDTPNHRTDRAPALDSMSCVLTLQQGSVGGSGDDADYASLYAQVGLHKAVNVSAEFDAEKAGRRQAGYRITDVPGFGDSAYTAYRDETSGSDKSWHSVTHELLLREGGMTYYLSWSGSYQDGKTGVPEQETIRQALLADSRDLLKAIGGR</sequence>
<feature type="region of interest" description="Disordered" evidence="1">
    <location>
        <begin position="1"/>
        <end position="41"/>
    </location>
</feature>
<reference evidence="3" key="1">
    <citation type="journal article" date="2014" name="Int. J. Syst. Evol. Microbiol.">
        <title>Complete genome sequence of Corynebacterium casei LMG S-19264T (=DSM 44701T), isolated from a smear-ripened cheese.</title>
        <authorList>
            <consortium name="US DOE Joint Genome Institute (JGI-PGF)"/>
            <person name="Walter F."/>
            <person name="Albersmeier A."/>
            <person name="Kalinowski J."/>
            <person name="Ruckert C."/>
        </authorList>
    </citation>
    <scope>NUCLEOTIDE SEQUENCE</scope>
    <source>
        <strain evidence="3">JCM 4646</strain>
    </source>
</reference>
<organism evidence="3 4">
    <name type="scientific">Kitasatospora indigofera</name>
    <dbReference type="NCBI Taxonomy" id="67307"/>
    <lineage>
        <taxon>Bacteria</taxon>
        <taxon>Bacillati</taxon>
        <taxon>Actinomycetota</taxon>
        <taxon>Actinomycetes</taxon>
        <taxon>Kitasatosporales</taxon>
        <taxon>Streptomycetaceae</taxon>
        <taxon>Kitasatospora</taxon>
    </lineage>
</organism>